<accession>A0A6A7BQT4</accession>
<evidence type="ECO:0000313" key="11">
    <source>
        <dbReference type="Proteomes" id="UP000799423"/>
    </source>
</evidence>
<dbReference type="Proteomes" id="UP000799423">
    <property type="component" value="Unassembled WGS sequence"/>
</dbReference>
<dbReference type="Pfam" id="PF00072">
    <property type="entry name" value="Response_reg"/>
    <property type="match status" value="1"/>
</dbReference>
<dbReference type="Pfam" id="PF02518">
    <property type="entry name" value="HATPase_c"/>
    <property type="match status" value="1"/>
</dbReference>
<dbReference type="InterPro" id="IPR004358">
    <property type="entry name" value="Sig_transdc_His_kin-like_C"/>
</dbReference>
<dbReference type="InterPro" id="IPR036890">
    <property type="entry name" value="HATPase_C_sf"/>
</dbReference>
<sequence length="1198" mass="132697">MEIPLRPHEPGPDWKRERDVFDLYAAFQNIPQIDNLGPDPDTHSFPPDFAPKPASDASLAAFAQLAAIRLCAQRSMISLIDGQYQYILAEATPRTPLRANSSPHKDADILLGNVKIPRNWGLCELVLDPAALEDGDPGIIIVKDLSQSQQHSNRSYVVGEPHFKFYAGVPIRSPNGTVVGSMCIFDGPERSGMDQEDISYLQDLAATVMEYLFTYTLKDQHRRAAEGLHGLLTFAEADTKLKSTHEHYYTAQPSPEVLRSMRDSGYSEPAEESILVEQKDSVHNGAPQSNMTDSTTTEGVPERRKAERRPSVGDLQGTIVPNTMRELFARAADIMRKSNDMDGVVFLDTSIAARSVNGGDRPPSRMSERPCQILGFSMHDHSSYGNDSMPEEMIPKESNLAWLLKQYPQGYSLDCYEEQAVPLVNQESLSDDSSSPGCGTSTVPSPLLTPTALGTHISTVKSLFPNIKSAMFLPLWDFDRKRWFAGCFCWSTRAHRNLKHPRELQLIKAFGHSIMQEVARLDALETNQVKTTFLSSLSHELRSPLHGILGSVQLMRSTPLDSFQSAMVNSITVCGRTLLETVQHLLDHAERKEPSHNYSVKSFPKEHTMCITADSPPSNIASNTDTANLYCNVGLITEEVVETMFLGQARYDVSLGGEEIPGRPVDQSSSSVIARRRSRFIMVDIADYANLDFSIAASSYGRIVMNMLGNSLKFTESGYVLLSLRSERAEGSKVPVTLRICDSGIGISRNFLLNDLFEPFRKQNQHSAGTGVGLSVVKRIIEDIGGSIEVSSEVDKGTDITVKLLLERYKRPEDSDSPHGAIAAALSQLKSRKICLLHSKSPDANGPPEHLREWQTLKRYINALVTTLEVELKMDVTLTSEWNGHDDSDIVICPEVSFESLQTIREVTHRKPPATLFIAMDTMEADTLRCDARVTDAASVVEVVTQPCGPYKLGMVLSQCLSRYDSTDKVASDDMEPTPDHHLTANVNGSQLVSELGPRLGLYPSLPYQSKNQESQISRSAAVEEPPSLPKLDSSKSEEPYIPEDMPILIVDDNAINRRLLAAFMKKRKLAYHEAKDGLQALEKYKEAEGKFSVILMDISMPVMDGMTSTRLIREHEHTKNFTPIHIIALTGLTSASAQLEAWTSGVDDYLTKPVDFEKLQRLMKAGRGGDSTGFLNDQGREKTDEKAPGDTNREVPK</sequence>
<dbReference type="GO" id="GO:0005886">
    <property type="term" value="C:plasma membrane"/>
    <property type="evidence" value="ECO:0007669"/>
    <property type="project" value="TreeGrafter"/>
</dbReference>
<dbReference type="AlphaFoldDB" id="A0A6A7BQT4"/>
<feature type="compositionally biased region" description="Basic and acidic residues" evidence="7">
    <location>
        <begin position="300"/>
        <end position="311"/>
    </location>
</feature>
<name>A0A6A7BQT4_9PLEO</name>
<reference evidence="10" key="1">
    <citation type="submission" date="2020-01" db="EMBL/GenBank/DDBJ databases">
        <authorList>
            <consortium name="DOE Joint Genome Institute"/>
            <person name="Haridas S."/>
            <person name="Albert R."/>
            <person name="Binder M."/>
            <person name="Bloem J."/>
            <person name="Labutti K."/>
            <person name="Salamov A."/>
            <person name="Andreopoulos B."/>
            <person name="Baker S.E."/>
            <person name="Barry K."/>
            <person name="Bills G."/>
            <person name="Bluhm B.H."/>
            <person name="Cannon C."/>
            <person name="Castanera R."/>
            <person name="Culley D.E."/>
            <person name="Daum C."/>
            <person name="Ezra D."/>
            <person name="Gonzalez J.B."/>
            <person name="Henrissat B."/>
            <person name="Kuo A."/>
            <person name="Liang C."/>
            <person name="Lipzen A."/>
            <person name="Lutzoni F."/>
            <person name="Magnuson J."/>
            <person name="Mondo S."/>
            <person name="Nolan M."/>
            <person name="Ohm R."/>
            <person name="Pangilinan J."/>
            <person name="Park H.-J."/>
            <person name="Ramirez L."/>
            <person name="Alfaro M."/>
            <person name="Sun H."/>
            <person name="Tritt A."/>
            <person name="Yoshinaga Y."/>
            <person name="Zwiers L.-H."/>
            <person name="Turgeon B.G."/>
            <person name="Goodwin S.B."/>
            <person name="Spatafora J.W."/>
            <person name="Crous P.W."/>
            <person name="Grigoriev I.V."/>
        </authorList>
    </citation>
    <scope>NUCLEOTIDE SEQUENCE</scope>
    <source>
        <strain evidence="10">IPT5</strain>
    </source>
</reference>
<keyword evidence="4" id="KW-0808">Transferase</keyword>
<dbReference type="SUPFAM" id="SSF47384">
    <property type="entry name" value="Homodimeric domain of signal transducing histidine kinase"/>
    <property type="match status" value="1"/>
</dbReference>
<evidence type="ECO:0000313" key="10">
    <source>
        <dbReference type="EMBL" id="KAF2856788.1"/>
    </source>
</evidence>
<dbReference type="PRINTS" id="PR00344">
    <property type="entry name" value="BCTRLSENSOR"/>
</dbReference>
<dbReference type="PANTHER" id="PTHR43047:SF72">
    <property type="entry name" value="OSMOSENSING HISTIDINE PROTEIN KINASE SLN1"/>
    <property type="match status" value="1"/>
</dbReference>
<dbReference type="InterPro" id="IPR003594">
    <property type="entry name" value="HATPase_dom"/>
</dbReference>
<evidence type="ECO:0000256" key="2">
    <source>
        <dbReference type="ARBA" id="ARBA00012438"/>
    </source>
</evidence>
<dbReference type="InterPro" id="IPR029016">
    <property type="entry name" value="GAF-like_dom_sf"/>
</dbReference>
<feature type="region of interest" description="Disordered" evidence="7">
    <location>
        <begin position="277"/>
        <end position="317"/>
    </location>
</feature>
<dbReference type="SUPFAM" id="SSF55781">
    <property type="entry name" value="GAF domain-like"/>
    <property type="match status" value="1"/>
</dbReference>
<feature type="modified residue" description="4-aspartylphosphate" evidence="6">
    <location>
        <position position="1098"/>
    </location>
</feature>
<evidence type="ECO:0000256" key="1">
    <source>
        <dbReference type="ARBA" id="ARBA00000085"/>
    </source>
</evidence>
<dbReference type="CDD" id="cd00082">
    <property type="entry name" value="HisKA"/>
    <property type="match status" value="1"/>
</dbReference>
<dbReference type="FunFam" id="3.30.450.40:FF:000083">
    <property type="entry name" value="Sensor histidine kinase/response regulator, putative (AFU_orthologue AFUA_4G00660)"/>
    <property type="match status" value="1"/>
</dbReference>
<dbReference type="PROSITE" id="PS50110">
    <property type="entry name" value="RESPONSE_REGULATORY"/>
    <property type="match status" value="1"/>
</dbReference>
<dbReference type="CDD" id="cd17546">
    <property type="entry name" value="REC_hyHK_CKI1_RcsC-like"/>
    <property type="match status" value="1"/>
</dbReference>
<dbReference type="Gene3D" id="1.10.287.130">
    <property type="match status" value="1"/>
</dbReference>
<feature type="domain" description="Response regulatory" evidence="9">
    <location>
        <begin position="1047"/>
        <end position="1168"/>
    </location>
</feature>
<feature type="region of interest" description="Disordered" evidence="7">
    <location>
        <begin position="1167"/>
        <end position="1198"/>
    </location>
</feature>
<evidence type="ECO:0000256" key="7">
    <source>
        <dbReference type="SAM" id="MobiDB-lite"/>
    </source>
</evidence>
<dbReference type="SUPFAM" id="SSF52172">
    <property type="entry name" value="CheY-like"/>
    <property type="match status" value="1"/>
</dbReference>
<feature type="compositionally biased region" description="Polar residues" evidence="7">
    <location>
        <begin position="286"/>
        <end position="298"/>
    </location>
</feature>
<evidence type="ECO:0000259" key="8">
    <source>
        <dbReference type="PROSITE" id="PS50109"/>
    </source>
</evidence>
<dbReference type="InterPro" id="IPR036097">
    <property type="entry name" value="HisK_dim/P_sf"/>
</dbReference>
<dbReference type="InterPro" id="IPR011006">
    <property type="entry name" value="CheY-like_superfamily"/>
</dbReference>
<dbReference type="Pfam" id="PF00512">
    <property type="entry name" value="HisKA"/>
    <property type="match status" value="1"/>
</dbReference>
<keyword evidence="3 6" id="KW-0597">Phosphoprotein</keyword>
<dbReference type="PROSITE" id="PS50109">
    <property type="entry name" value="HIS_KIN"/>
    <property type="match status" value="1"/>
</dbReference>
<dbReference type="InterPro" id="IPR005467">
    <property type="entry name" value="His_kinase_dom"/>
</dbReference>
<dbReference type="SUPFAM" id="SSF55874">
    <property type="entry name" value="ATPase domain of HSP90 chaperone/DNA topoisomerase II/histidine kinase"/>
    <property type="match status" value="1"/>
</dbReference>
<dbReference type="InterPro" id="IPR001789">
    <property type="entry name" value="Sig_transdc_resp-reg_receiver"/>
</dbReference>
<dbReference type="SMART" id="SM00448">
    <property type="entry name" value="REC"/>
    <property type="match status" value="1"/>
</dbReference>
<dbReference type="SMART" id="SM00387">
    <property type="entry name" value="HATPase_c"/>
    <property type="match status" value="1"/>
</dbReference>
<dbReference type="Gene3D" id="3.30.450.40">
    <property type="match status" value="1"/>
</dbReference>
<gene>
    <name evidence="10" type="ORF">T440DRAFT_512793</name>
</gene>
<comment type="catalytic activity">
    <reaction evidence="1">
        <text>ATP + protein L-histidine = ADP + protein N-phospho-L-histidine.</text>
        <dbReference type="EC" id="2.7.13.3"/>
    </reaction>
</comment>
<dbReference type="GO" id="GO:0009927">
    <property type="term" value="F:histidine phosphotransfer kinase activity"/>
    <property type="evidence" value="ECO:0007669"/>
    <property type="project" value="TreeGrafter"/>
</dbReference>
<keyword evidence="5" id="KW-0418">Kinase</keyword>
<dbReference type="SMART" id="SM00388">
    <property type="entry name" value="HisKA"/>
    <property type="match status" value="1"/>
</dbReference>
<keyword evidence="11" id="KW-1185">Reference proteome</keyword>
<dbReference type="GO" id="GO:0000155">
    <property type="term" value="F:phosphorelay sensor kinase activity"/>
    <property type="evidence" value="ECO:0007669"/>
    <property type="project" value="InterPro"/>
</dbReference>
<feature type="domain" description="Histidine kinase" evidence="8">
    <location>
        <begin position="536"/>
        <end position="808"/>
    </location>
</feature>
<dbReference type="EC" id="2.7.13.3" evidence="2"/>
<evidence type="ECO:0000256" key="5">
    <source>
        <dbReference type="ARBA" id="ARBA00022777"/>
    </source>
</evidence>
<dbReference type="Gene3D" id="3.30.565.10">
    <property type="entry name" value="Histidine kinase-like ATPase, C-terminal domain"/>
    <property type="match status" value="1"/>
</dbReference>
<evidence type="ECO:0000256" key="4">
    <source>
        <dbReference type="ARBA" id="ARBA00022679"/>
    </source>
</evidence>
<evidence type="ECO:0000259" key="9">
    <source>
        <dbReference type="PROSITE" id="PS50110"/>
    </source>
</evidence>
<dbReference type="Gene3D" id="3.40.50.2300">
    <property type="match status" value="1"/>
</dbReference>
<organism evidence="10 11">
    <name type="scientific">Plenodomus tracheiphilus IPT5</name>
    <dbReference type="NCBI Taxonomy" id="1408161"/>
    <lineage>
        <taxon>Eukaryota</taxon>
        <taxon>Fungi</taxon>
        <taxon>Dikarya</taxon>
        <taxon>Ascomycota</taxon>
        <taxon>Pezizomycotina</taxon>
        <taxon>Dothideomycetes</taxon>
        <taxon>Pleosporomycetidae</taxon>
        <taxon>Pleosporales</taxon>
        <taxon>Pleosporineae</taxon>
        <taxon>Leptosphaeriaceae</taxon>
        <taxon>Plenodomus</taxon>
    </lineage>
</organism>
<proteinExistence type="predicted"/>
<feature type="region of interest" description="Disordered" evidence="7">
    <location>
        <begin position="1013"/>
        <end position="1040"/>
    </location>
</feature>
<dbReference type="EMBL" id="MU006288">
    <property type="protein sequence ID" value="KAF2856788.1"/>
    <property type="molecule type" value="Genomic_DNA"/>
</dbReference>
<protein>
    <recommendedName>
        <fullName evidence="2">histidine kinase</fullName>
        <ecNumber evidence="2">2.7.13.3</ecNumber>
    </recommendedName>
</protein>
<dbReference type="OrthoDB" id="303614at2759"/>
<feature type="compositionally biased region" description="Basic and acidic residues" evidence="7">
    <location>
        <begin position="1179"/>
        <end position="1198"/>
    </location>
</feature>
<evidence type="ECO:0000256" key="3">
    <source>
        <dbReference type="ARBA" id="ARBA00022553"/>
    </source>
</evidence>
<evidence type="ECO:0000256" key="6">
    <source>
        <dbReference type="PROSITE-ProRule" id="PRU00169"/>
    </source>
</evidence>
<dbReference type="InterPro" id="IPR003661">
    <property type="entry name" value="HisK_dim/P_dom"/>
</dbReference>
<dbReference type="PANTHER" id="PTHR43047">
    <property type="entry name" value="TWO-COMPONENT HISTIDINE PROTEIN KINASE"/>
    <property type="match status" value="1"/>
</dbReference>